<keyword evidence="4" id="KW-1185">Reference proteome</keyword>
<gene>
    <name evidence="1" type="ORF">Alo02nite_92950</name>
    <name evidence="2" type="ORF">BJ964_009610</name>
</gene>
<evidence type="ECO:0000313" key="3">
    <source>
        <dbReference type="Proteomes" id="UP000590511"/>
    </source>
</evidence>
<name>A0A7W7HRP0_9ACTN</name>
<dbReference type="Proteomes" id="UP000590511">
    <property type="component" value="Unassembled WGS sequence"/>
</dbReference>
<dbReference type="Proteomes" id="UP000631312">
    <property type="component" value="Unassembled WGS sequence"/>
</dbReference>
<evidence type="ECO:0000313" key="1">
    <source>
        <dbReference type="EMBL" id="GIE46397.1"/>
    </source>
</evidence>
<proteinExistence type="predicted"/>
<organism evidence="2 3">
    <name type="scientific">Actinoplanes lobatus</name>
    <dbReference type="NCBI Taxonomy" id="113568"/>
    <lineage>
        <taxon>Bacteria</taxon>
        <taxon>Bacillati</taxon>
        <taxon>Actinomycetota</taxon>
        <taxon>Actinomycetes</taxon>
        <taxon>Micromonosporales</taxon>
        <taxon>Micromonosporaceae</taxon>
        <taxon>Actinoplanes</taxon>
    </lineage>
</organism>
<comment type="caution">
    <text evidence="2">The sequence shown here is derived from an EMBL/GenBank/DDBJ whole genome shotgun (WGS) entry which is preliminary data.</text>
</comment>
<dbReference type="AlphaFoldDB" id="A0A7W7HRP0"/>
<evidence type="ECO:0000313" key="4">
    <source>
        <dbReference type="Proteomes" id="UP000631312"/>
    </source>
</evidence>
<reference evidence="1 4" key="2">
    <citation type="submission" date="2021-01" db="EMBL/GenBank/DDBJ databases">
        <title>Whole genome shotgun sequence of Actinoplanes lobatus NBRC 12513.</title>
        <authorList>
            <person name="Komaki H."/>
            <person name="Tamura T."/>
        </authorList>
    </citation>
    <scope>NUCLEOTIDE SEQUENCE [LARGE SCALE GENOMIC DNA]</scope>
    <source>
        <strain evidence="1 4">NBRC 12513</strain>
    </source>
</reference>
<dbReference type="EMBL" id="JACHNC010000002">
    <property type="protein sequence ID" value="MBB4755339.1"/>
    <property type="molecule type" value="Genomic_DNA"/>
</dbReference>
<reference evidence="2 3" key="1">
    <citation type="submission" date="2020-08" db="EMBL/GenBank/DDBJ databases">
        <title>Sequencing the genomes of 1000 actinobacteria strains.</title>
        <authorList>
            <person name="Klenk H.-P."/>
        </authorList>
    </citation>
    <scope>NUCLEOTIDE SEQUENCE [LARGE SCALE GENOMIC DNA]</scope>
    <source>
        <strain evidence="2 3">DSM 43150</strain>
    </source>
</reference>
<sequence length="60" mass="6886">MAADLFRVVRTLPSGPVILATGPIPRDVAMARFREMAIEWRMDRVRVVREQDYQAGRASR</sequence>
<dbReference type="EMBL" id="BOMP01000206">
    <property type="protein sequence ID" value="GIE46397.1"/>
    <property type="molecule type" value="Genomic_DNA"/>
</dbReference>
<evidence type="ECO:0000313" key="2">
    <source>
        <dbReference type="EMBL" id="MBB4755339.1"/>
    </source>
</evidence>
<dbReference type="RefSeq" id="WP_188127642.1">
    <property type="nucleotide sequence ID" value="NZ_BOMP01000206.1"/>
</dbReference>
<accession>A0A7W7HRP0</accession>
<protein>
    <submittedName>
        <fullName evidence="2">Uncharacterized protein</fullName>
    </submittedName>
</protein>